<dbReference type="EC" id="1.6.5.2" evidence="5"/>
<dbReference type="GO" id="GO:0050136">
    <property type="term" value="F:NADH dehydrogenase (quinone) (non-electrogenic) activity"/>
    <property type="evidence" value="ECO:0007669"/>
    <property type="project" value="RHEA"/>
</dbReference>
<accession>A0A517SM10</accession>
<feature type="binding site" evidence="5">
    <location>
        <position position="104"/>
    </location>
    <ligand>
        <name>substrate</name>
    </ligand>
</feature>
<comment type="catalytic activity">
    <reaction evidence="5">
        <text>a quinone + NADPH + H(+) = a quinol + NADP(+)</text>
        <dbReference type="Rhea" id="RHEA:46164"/>
        <dbReference type="ChEBI" id="CHEBI:15378"/>
        <dbReference type="ChEBI" id="CHEBI:24646"/>
        <dbReference type="ChEBI" id="CHEBI:57783"/>
        <dbReference type="ChEBI" id="CHEBI:58349"/>
        <dbReference type="ChEBI" id="CHEBI:132124"/>
        <dbReference type="EC" id="1.6.5.2"/>
    </reaction>
</comment>
<keyword evidence="5" id="KW-0547">Nucleotide-binding</keyword>
<evidence type="ECO:0000256" key="1">
    <source>
        <dbReference type="ARBA" id="ARBA00006961"/>
    </source>
</evidence>
<evidence type="ECO:0000256" key="5">
    <source>
        <dbReference type="HAMAP-Rule" id="MF_01017"/>
    </source>
</evidence>
<reference evidence="7 8" key="1">
    <citation type="submission" date="2019-02" db="EMBL/GenBank/DDBJ databases">
        <title>Deep-cultivation of Planctomycetes and their phenomic and genomic characterization uncovers novel biology.</title>
        <authorList>
            <person name="Wiegand S."/>
            <person name="Jogler M."/>
            <person name="Boedeker C."/>
            <person name="Pinto D."/>
            <person name="Vollmers J."/>
            <person name="Rivas-Marin E."/>
            <person name="Kohn T."/>
            <person name="Peeters S.H."/>
            <person name="Heuer A."/>
            <person name="Rast P."/>
            <person name="Oberbeckmann S."/>
            <person name="Bunk B."/>
            <person name="Jeske O."/>
            <person name="Meyerdierks A."/>
            <person name="Storesund J.E."/>
            <person name="Kallscheuer N."/>
            <person name="Luecker S."/>
            <person name="Lage O.M."/>
            <person name="Pohl T."/>
            <person name="Merkel B.J."/>
            <person name="Hornburger P."/>
            <person name="Mueller R.-W."/>
            <person name="Bruemmer F."/>
            <person name="Labrenz M."/>
            <person name="Spormann A.M."/>
            <person name="Op den Camp H."/>
            <person name="Overmann J."/>
            <person name="Amann R."/>
            <person name="Jetten M.S.M."/>
            <person name="Mascher T."/>
            <person name="Medema M.H."/>
            <person name="Devos D.P."/>
            <person name="Kaster A.-K."/>
            <person name="Ovreas L."/>
            <person name="Rohde M."/>
            <person name="Galperin M.Y."/>
            <person name="Jogler C."/>
        </authorList>
    </citation>
    <scope>NUCLEOTIDE SEQUENCE [LARGE SCALE GENOMIC DNA]</scope>
    <source>
        <strain evidence="7 8">Pan44</strain>
    </source>
</reference>
<feature type="domain" description="Flavodoxin-like" evidence="6">
    <location>
        <begin position="5"/>
        <end position="196"/>
    </location>
</feature>
<dbReference type="Proteomes" id="UP000315700">
    <property type="component" value="Chromosome"/>
</dbReference>
<evidence type="ECO:0000313" key="8">
    <source>
        <dbReference type="Proteomes" id="UP000315700"/>
    </source>
</evidence>
<dbReference type="GO" id="GO:0010181">
    <property type="term" value="F:FMN binding"/>
    <property type="evidence" value="ECO:0007669"/>
    <property type="project" value="InterPro"/>
</dbReference>
<dbReference type="KEGG" id="ccos:Pan44_52290"/>
<dbReference type="InterPro" id="IPR008254">
    <property type="entry name" value="Flavodoxin/NO_synth"/>
</dbReference>
<dbReference type="GO" id="GO:0050661">
    <property type="term" value="F:NADP binding"/>
    <property type="evidence" value="ECO:0007669"/>
    <property type="project" value="UniProtKB-UniRule"/>
</dbReference>
<evidence type="ECO:0000256" key="4">
    <source>
        <dbReference type="ARBA" id="ARBA00023002"/>
    </source>
</evidence>
<dbReference type="SUPFAM" id="SSF52218">
    <property type="entry name" value="Flavoproteins"/>
    <property type="match status" value="1"/>
</dbReference>
<dbReference type="Gene3D" id="3.40.50.360">
    <property type="match status" value="1"/>
</dbReference>
<dbReference type="PANTHER" id="PTHR30546:SF23">
    <property type="entry name" value="FLAVOPROTEIN-LIKE PROTEIN YCP4-RELATED"/>
    <property type="match status" value="1"/>
</dbReference>
<dbReference type="AlphaFoldDB" id="A0A517SM10"/>
<name>A0A517SM10_9PLAN</name>
<dbReference type="GO" id="GO:0016020">
    <property type="term" value="C:membrane"/>
    <property type="evidence" value="ECO:0007669"/>
    <property type="project" value="TreeGrafter"/>
</dbReference>
<dbReference type="HAMAP" id="MF_01017">
    <property type="entry name" value="NQOR"/>
    <property type="match status" value="1"/>
</dbReference>
<keyword evidence="2 5" id="KW-0285">Flavoprotein</keyword>
<organism evidence="7 8">
    <name type="scientific">Caulifigura coniformis</name>
    <dbReference type="NCBI Taxonomy" id="2527983"/>
    <lineage>
        <taxon>Bacteria</taxon>
        <taxon>Pseudomonadati</taxon>
        <taxon>Planctomycetota</taxon>
        <taxon>Planctomycetia</taxon>
        <taxon>Planctomycetales</taxon>
        <taxon>Planctomycetaceae</taxon>
        <taxon>Caulifigura</taxon>
    </lineage>
</organism>
<feature type="binding site" evidence="5">
    <location>
        <begin position="11"/>
        <end position="16"/>
    </location>
    <ligand>
        <name>FMN</name>
        <dbReference type="ChEBI" id="CHEBI:58210"/>
    </ligand>
</feature>
<feature type="binding site" evidence="5">
    <location>
        <position position="13"/>
    </location>
    <ligand>
        <name>NAD(+)</name>
        <dbReference type="ChEBI" id="CHEBI:57540"/>
    </ligand>
</feature>
<dbReference type="NCBIfam" id="NF002999">
    <property type="entry name" value="PRK03767.1"/>
    <property type="match status" value="1"/>
</dbReference>
<dbReference type="FunFam" id="3.40.50.360:FF:000001">
    <property type="entry name" value="NAD(P)H dehydrogenase (Quinone) FQR1-like"/>
    <property type="match status" value="1"/>
</dbReference>
<keyword evidence="5" id="KW-0521">NADP</keyword>
<comment type="caution">
    <text evidence="5">Lacks conserved residue(s) required for the propagation of feature annotation.</text>
</comment>
<evidence type="ECO:0000259" key="6">
    <source>
        <dbReference type="PROSITE" id="PS50902"/>
    </source>
</evidence>
<dbReference type="InterPro" id="IPR005025">
    <property type="entry name" value="FMN_Rdtase-like_dom"/>
</dbReference>
<dbReference type="RefSeq" id="WP_145034543.1">
    <property type="nucleotide sequence ID" value="NZ_CP036271.1"/>
</dbReference>
<sequence>MPTKVDVIFYSTYGHVFRLAEAIAEGARSVPGVESRVLRVAETLPDEVIAKMGATEAQKAFAHIPIADPRQLAEADGIILGCPTRYGAAPAQMRAFLDNTGGLWTSGALIGKVGSAFTSTASQHGGQETTLLSMSTFFFHMGMVIAGVPYSVKELVEMNEMTGGTPYGASTVAGPKGERQPSENELAIARAQGVHVARIAVKLAAK</sequence>
<keyword evidence="3 5" id="KW-0288">FMN</keyword>
<evidence type="ECO:0000256" key="2">
    <source>
        <dbReference type="ARBA" id="ARBA00022630"/>
    </source>
</evidence>
<dbReference type="Pfam" id="PF03358">
    <property type="entry name" value="FMN_red"/>
    <property type="match status" value="1"/>
</dbReference>
<dbReference type="InterPro" id="IPR029039">
    <property type="entry name" value="Flavoprotein-like_sf"/>
</dbReference>
<comment type="cofactor">
    <cofactor evidence="5">
        <name>FMN</name>
        <dbReference type="ChEBI" id="CHEBI:58210"/>
    </cofactor>
    <text evidence="5">Binds 1 FMN per monomer.</text>
</comment>
<proteinExistence type="inferred from homology"/>
<feature type="binding site" evidence="5">
    <location>
        <begin position="84"/>
        <end position="86"/>
    </location>
    <ligand>
        <name>FMN</name>
        <dbReference type="ChEBI" id="CHEBI:58210"/>
    </ligand>
</feature>
<keyword evidence="5" id="KW-0520">NAD</keyword>
<comment type="catalytic activity">
    <reaction evidence="5">
        <text>a quinone + NADH + H(+) = a quinol + NAD(+)</text>
        <dbReference type="Rhea" id="RHEA:46160"/>
        <dbReference type="ChEBI" id="CHEBI:15378"/>
        <dbReference type="ChEBI" id="CHEBI:24646"/>
        <dbReference type="ChEBI" id="CHEBI:57540"/>
        <dbReference type="ChEBI" id="CHEBI:57945"/>
        <dbReference type="ChEBI" id="CHEBI:132124"/>
        <dbReference type="EC" id="1.6.5.2"/>
    </reaction>
</comment>
<dbReference type="InterPro" id="IPR010089">
    <property type="entry name" value="Flavoprotein_WrbA-like"/>
</dbReference>
<keyword evidence="8" id="KW-1185">Reference proteome</keyword>
<dbReference type="InParanoid" id="A0A517SM10"/>
<dbReference type="PROSITE" id="PS50902">
    <property type="entry name" value="FLAVODOXIN_LIKE"/>
    <property type="match status" value="1"/>
</dbReference>
<dbReference type="NCBIfam" id="TIGR01755">
    <property type="entry name" value="flav_wrbA"/>
    <property type="match status" value="1"/>
</dbReference>
<dbReference type="GO" id="GO:0051287">
    <property type="term" value="F:NAD binding"/>
    <property type="evidence" value="ECO:0007669"/>
    <property type="project" value="UniProtKB-UniRule"/>
</dbReference>
<dbReference type="GO" id="GO:0008753">
    <property type="term" value="F:NADPH dehydrogenase (quinone) activity"/>
    <property type="evidence" value="ECO:0007669"/>
    <property type="project" value="RHEA"/>
</dbReference>
<dbReference type="FunCoup" id="A0A517SM10">
    <property type="interactions" value="305"/>
</dbReference>
<evidence type="ECO:0000313" key="7">
    <source>
        <dbReference type="EMBL" id="QDT57162.1"/>
    </source>
</evidence>
<dbReference type="EMBL" id="CP036271">
    <property type="protein sequence ID" value="QDT57162.1"/>
    <property type="molecule type" value="Genomic_DNA"/>
</dbReference>
<feature type="binding site" evidence="5">
    <location>
        <position position="140"/>
    </location>
    <ligand>
        <name>FMN</name>
        <dbReference type="ChEBI" id="CHEBI:58210"/>
    </ligand>
</feature>
<dbReference type="InterPro" id="IPR037513">
    <property type="entry name" value="NQO"/>
</dbReference>
<evidence type="ECO:0000256" key="3">
    <source>
        <dbReference type="ARBA" id="ARBA00022643"/>
    </source>
</evidence>
<gene>
    <name evidence="7" type="primary">pnpB_2</name>
    <name evidence="7" type="ORF">Pan44_52290</name>
</gene>
<dbReference type="OrthoDB" id="9801479at2"/>
<protein>
    <recommendedName>
        <fullName evidence="5">NAD(P)H dehydrogenase (quinone)</fullName>
        <ecNumber evidence="5">1.6.5.2</ecNumber>
    </recommendedName>
    <alternativeName>
        <fullName evidence="5">NAD(P)H:quinone oxidoreductase</fullName>
        <shortName evidence="5">NQO</shortName>
    </alternativeName>
</protein>
<dbReference type="GO" id="GO:0050660">
    <property type="term" value="F:flavin adenine dinucleotide binding"/>
    <property type="evidence" value="ECO:0007669"/>
    <property type="project" value="UniProtKB-UniRule"/>
</dbReference>
<dbReference type="PANTHER" id="PTHR30546">
    <property type="entry name" value="FLAVODOXIN-RELATED PROTEIN WRBA-RELATED"/>
    <property type="match status" value="1"/>
</dbReference>
<comment type="similarity">
    <text evidence="1 5">Belongs to the WrbA family.</text>
</comment>
<keyword evidence="4 5" id="KW-0560">Oxidoreductase</keyword>